<accession>A0ABQ8C7R7</accession>
<evidence type="ECO:0000256" key="2">
    <source>
        <dbReference type="ARBA" id="ARBA00022771"/>
    </source>
</evidence>
<evidence type="ECO:0000256" key="3">
    <source>
        <dbReference type="ARBA" id="ARBA00022833"/>
    </source>
</evidence>
<feature type="compositionally biased region" description="Acidic residues" evidence="5">
    <location>
        <begin position="21"/>
        <end position="36"/>
    </location>
</feature>
<gene>
    <name evidence="8" type="ORF">HID58_036450</name>
</gene>
<dbReference type="PANTHER" id="PTHR46225">
    <property type="entry name" value="C3H4 TYPE ZINC FINGER PROTEIN"/>
    <property type="match status" value="1"/>
</dbReference>
<keyword evidence="6" id="KW-1133">Transmembrane helix</keyword>
<dbReference type="SMART" id="SM00744">
    <property type="entry name" value="RINGv"/>
    <property type="match status" value="1"/>
</dbReference>
<dbReference type="InterPro" id="IPR013083">
    <property type="entry name" value="Znf_RING/FYVE/PHD"/>
</dbReference>
<feature type="compositionally biased region" description="Basic and acidic residues" evidence="5">
    <location>
        <begin position="1"/>
        <end position="10"/>
    </location>
</feature>
<feature type="domain" description="RING-type" evidence="7">
    <location>
        <begin position="217"/>
        <end position="259"/>
    </location>
</feature>
<protein>
    <recommendedName>
        <fullName evidence="7">RING-type domain-containing protein</fullName>
    </recommendedName>
</protein>
<dbReference type="PROSITE" id="PS50089">
    <property type="entry name" value="ZF_RING_2"/>
    <property type="match status" value="1"/>
</dbReference>
<keyword evidence="9" id="KW-1185">Reference proteome</keyword>
<evidence type="ECO:0000256" key="6">
    <source>
        <dbReference type="SAM" id="Phobius"/>
    </source>
</evidence>
<keyword evidence="1" id="KW-0479">Metal-binding</keyword>
<proteinExistence type="predicted"/>
<evidence type="ECO:0000256" key="1">
    <source>
        <dbReference type="ARBA" id="ARBA00022723"/>
    </source>
</evidence>
<evidence type="ECO:0000313" key="8">
    <source>
        <dbReference type="EMBL" id="KAH0913129.1"/>
    </source>
</evidence>
<dbReference type="InterPro" id="IPR011016">
    <property type="entry name" value="Znf_RING-CH"/>
</dbReference>
<dbReference type="Proteomes" id="UP000824890">
    <property type="component" value="Unassembled WGS sequence"/>
</dbReference>
<feature type="transmembrane region" description="Helical" evidence="6">
    <location>
        <begin position="142"/>
        <end position="162"/>
    </location>
</feature>
<dbReference type="InterPro" id="IPR001841">
    <property type="entry name" value="Znf_RING"/>
</dbReference>
<evidence type="ECO:0000259" key="7">
    <source>
        <dbReference type="PROSITE" id="PS50089"/>
    </source>
</evidence>
<dbReference type="SUPFAM" id="SSF57850">
    <property type="entry name" value="RING/U-box"/>
    <property type="match status" value="1"/>
</dbReference>
<evidence type="ECO:0000256" key="5">
    <source>
        <dbReference type="SAM" id="MobiDB-lite"/>
    </source>
</evidence>
<keyword evidence="6" id="KW-0812">Transmembrane</keyword>
<dbReference type="Pfam" id="PF13639">
    <property type="entry name" value="zf-RING_2"/>
    <property type="match status" value="1"/>
</dbReference>
<feature type="transmembrane region" description="Helical" evidence="6">
    <location>
        <begin position="174"/>
        <end position="194"/>
    </location>
</feature>
<name>A0ABQ8C7R7_BRANA</name>
<feature type="region of interest" description="Disordered" evidence="5">
    <location>
        <begin position="1"/>
        <end position="60"/>
    </location>
</feature>
<evidence type="ECO:0000256" key="4">
    <source>
        <dbReference type="PROSITE-ProRule" id="PRU00175"/>
    </source>
</evidence>
<dbReference type="PANTHER" id="PTHR46225:SF18">
    <property type="entry name" value="DUF4220 DOMAIN-CONTAINING PROTEIN"/>
    <property type="match status" value="1"/>
</dbReference>
<sequence length="295" mass="33603">DFVIMERETHNGNGQHTIDIPNDEDFPSSLSTDEETSDSRESNMGGATAHHELHPPLTSDEGSSSCTIGWNSMEFVFTSVQIVAALVVWTLSKDEHPRAQLLAWLIVHTCGCITGTLLLSWRMCNQVEEYPKTRVDRVMEGVKTGLECFFVLWLIWGISWISFDKSSPSDAPNLYRLCITFVALSCIRFSVALLRLCTGEGQEGGFEFQGQINDDSCCICLEKFGEKKRAIRKLECSHMFHLECIKQWLKVKSTCPLCQSSVVRNMHLKRMQEWNLLLEIIPYQQGMITFFTFKL</sequence>
<reference evidence="8 9" key="1">
    <citation type="submission" date="2021-05" db="EMBL/GenBank/DDBJ databases">
        <title>Genome Assembly of Synthetic Allotetraploid Brassica napus Reveals Homoeologous Exchanges between Subgenomes.</title>
        <authorList>
            <person name="Davis J.T."/>
        </authorList>
    </citation>
    <scope>NUCLEOTIDE SEQUENCE [LARGE SCALE GENOMIC DNA]</scope>
    <source>
        <strain evidence="9">cv. Da-Ae</strain>
        <tissue evidence="8">Seedling</tissue>
    </source>
</reference>
<feature type="transmembrane region" description="Helical" evidence="6">
    <location>
        <begin position="101"/>
        <end position="121"/>
    </location>
</feature>
<feature type="transmembrane region" description="Helical" evidence="6">
    <location>
        <begin position="68"/>
        <end position="89"/>
    </location>
</feature>
<keyword evidence="6" id="KW-0472">Membrane</keyword>
<dbReference type="EMBL" id="JAGKQM010000009">
    <property type="protein sequence ID" value="KAH0913129.1"/>
    <property type="molecule type" value="Genomic_DNA"/>
</dbReference>
<comment type="caution">
    <text evidence="8">The sequence shown here is derived from an EMBL/GenBank/DDBJ whole genome shotgun (WGS) entry which is preliminary data.</text>
</comment>
<keyword evidence="3" id="KW-0862">Zinc</keyword>
<dbReference type="Gene3D" id="3.30.40.10">
    <property type="entry name" value="Zinc/RING finger domain, C3HC4 (zinc finger)"/>
    <property type="match status" value="1"/>
</dbReference>
<keyword evidence="2 4" id="KW-0863">Zinc-finger</keyword>
<organism evidence="8 9">
    <name type="scientific">Brassica napus</name>
    <name type="common">Rape</name>
    <dbReference type="NCBI Taxonomy" id="3708"/>
    <lineage>
        <taxon>Eukaryota</taxon>
        <taxon>Viridiplantae</taxon>
        <taxon>Streptophyta</taxon>
        <taxon>Embryophyta</taxon>
        <taxon>Tracheophyta</taxon>
        <taxon>Spermatophyta</taxon>
        <taxon>Magnoliopsida</taxon>
        <taxon>eudicotyledons</taxon>
        <taxon>Gunneridae</taxon>
        <taxon>Pentapetalae</taxon>
        <taxon>rosids</taxon>
        <taxon>malvids</taxon>
        <taxon>Brassicales</taxon>
        <taxon>Brassicaceae</taxon>
        <taxon>Brassiceae</taxon>
        <taxon>Brassica</taxon>
    </lineage>
</organism>
<evidence type="ECO:0000313" key="9">
    <source>
        <dbReference type="Proteomes" id="UP000824890"/>
    </source>
</evidence>
<dbReference type="SMART" id="SM00184">
    <property type="entry name" value="RING"/>
    <property type="match status" value="1"/>
</dbReference>
<feature type="non-terminal residue" evidence="8">
    <location>
        <position position="1"/>
    </location>
</feature>